<reference evidence="9" key="1">
    <citation type="submission" date="2018-06" db="EMBL/GenBank/DDBJ databases">
        <authorList>
            <person name="Zhirakovskaya E."/>
        </authorList>
    </citation>
    <scope>NUCLEOTIDE SEQUENCE</scope>
</reference>
<keyword evidence="2" id="KW-1277">Toxin-antitoxin system</keyword>
<protein>
    <submittedName>
        <fullName evidence="9">VapC toxin protein</fullName>
    </submittedName>
</protein>
<dbReference type="SUPFAM" id="SSF88723">
    <property type="entry name" value="PIN domain-like"/>
    <property type="match status" value="1"/>
</dbReference>
<dbReference type="InterPro" id="IPR050556">
    <property type="entry name" value="Type_II_TA_system_RNase"/>
</dbReference>
<keyword evidence="4" id="KW-0479">Metal-binding</keyword>
<keyword evidence="5" id="KW-0378">Hydrolase</keyword>
<evidence type="ECO:0000256" key="7">
    <source>
        <dbReference type="ARBA" id="ARBA00038093"/>
    </source>
</evidence>
<evidence type="ECO:0000256" key="3">
    <source>
        <dbReference type="ARBA" id="ARBA00022722"/>
    </source>
</evidence>
<dbReference type="InterPro" id="IPR022907">
    <property type="entry name" value="VapC_family"/>
</dbReference>
<evidence type="ECO:0000256" key="2">
    <source>
        <dbReference type="ARBA" id="ARBA00022649"/>
    </source>
</evidence>
<comment type="cofactor">
    <cofactor evidence="1">
        <name>Mg(2+)</name>
        <dbReference type="ChEBI" id="CHEBI:18420"/>
    </cofactor>
</comment>
<sequence>MYLLDSNACIRLLNSSSTVLATRLQQHSPNALFLCAVVKAELLYGAYHSTQVASNLRLLHRFFEPFVSLPFDDSCVEQYGRIRSDLARAGTPIGPYDLMIAATAVTHNLILVTHNTREFSRVVGLRLEDWEAG</sequence>
<dbReference type="GO" id="GO:0004540">
    <property type="term" value="F:RNA nuclease activity"/>
    <property type="evidence" value="ECO:0007669"/>
    <property type="project" value="InterPro"/>
</dbReference>
<dbReference type="PANTHER" id="PTHR33653:SF1">
    <property type="entry name" value="RIBONUCLEASE VAPC2"/>
    <property type="match status" value="1"/>
</dbReference>
<dbReference type="AlphaFoldDB" id="A0A3B0VUK9"/>
<name>A0A3B0VUK9_9ZZZZ</name>
<dbReference type="InterPro" id="IPR002716">
    <property type="entry name" value="PIN_dom"/>
</dbReference>
<dbReference type="GO" id="GO:0046872">
    <property type="term" value="F:metal ion binding"/>
    <property type="evidence" value="ECO:0007669"/>
    <property type="project" value="UniProtKB-KW"/>
</dbReference>
<dbReference type="InterPro" id="IPR029060">
    <property type="entry name" value="PIN-like_dom_sf"/>
</dbReference>
<evidence type="ECO:0000313" key="9">
    <source>
        <dbReference type="EMBL" id="VAW42752.1"/>
    </source>
</evidence>
<dbReference type="HAMAP" id="MF_00265">
    <property type="entry name" value="VapC_Nob1"/>
    <property type="match status" value="1"/>
</dbReference>
<dbReference type="Pfam" id="PF01850">
    <property type="entry name" value="PIN"/>
    <property type="match status" value="1"/>
</dbReference>
<gene>
    <name evidence="9" type="ORF">MNBD_CHLOROFLEXI01-2870</name>
</gene>
<dbReference type="PANTHER" id="PTHR33653">
    <property type="entry name" value="RIBONUCLEASE VAPC2"/>
    <property type="match status" value="1"/>
</dbReference>
<dbReference type="CDD" id="cd18745">
    <property type="entry name" value="PIN_VapC4-5_FitB-like"/>
    <property type="match status" value="1"/>
</dbReference>
<evidence type="ECO:0000259" key="8">
    <source>
        <dbReference type="Pfam" id="PF01850"/>
    </source>
</evidence>
<organism evidence="9">
    <name type="scientific">hydrothermal vent metagenome</name>
    <dbReference type="NCBI Taxonomy" id="652676"/>
    <lineage>
        <taxon>unclassified sequences</taxon>
        <taxon>metagenomes</taxon>
        <taxon>ecological metagenomes</taxon>
    </lineage>
</organism>
<accession>A0A3B0VUK9</accession>
<proteinExistence type="inferred from homology"/>
<evidence type="ECO:0000256" key="5">
    <source>
        <dbReference type="ARBA" id="ARBA00022801"/>
    </source>
</evidence>
<evidence type="ECO:0000256" key="4">
    <source>
        <dbReference type="ARBA" id="ARBA00022723"/>
    </source>
</evidence>
<dbReference type="EMBL" id="UOEU01000949">
    <property type="protein sequence ID" value="VAW42752.1"/>
    <property type="molecule type" value="Genomic_DNA"/>
</dbReference>
<dbReference type="GO" id="GO:0016787">
    <property type="term" value="F:hydrolase activity"/>
    <property type="evidence" value="ECO:0007669"/>
    <property type="project" value="UniProtKB-KW"/>
</dbReference>
<comment type="similarity">
    <text evidence="7">Belongs to the PINc/VapC protein family.</text>
</comment>
<keyword evidence="3" id="KW-0540">Nuclease</keyword>
<keyword evidence="6" id="KW-0460">Magnesium</keyword>
<dbReference type="Gene3D" id="3.40.50.1010">
    <property type="entry name" value="5'-nuclease"/>
    <property type="match status" value="1"/>
</dbReference>
<evidence type="ECO:0000256" key="6">
    <source>
        <dbReference type="ARBA" id="ARBA00022842"/>
    </source>
</evidence>
<feature type="domain" description="PIN" evidence="8">
    <location>
        <begin position="2"/>
        <end position="123"/>
    </location>
</feature>
<evidence type="ECO:0000256" key="1">
    <source>
        <dbReference type="ARBA" id="ARBA00001946"/>
    </source>
</evidence>